<dbReference type="AlphaFoldDB" id="A0AA38C6M4"/>
<comment type="caution">
    <text evidence="1">The sequence shown here is derived from an EMBL/GenBank/DDBJ whole genome shotgun (WGS) entry which is preliminary data.</text>
</comment>
<evidence type="ECO:0000313" key="1">
    <source>
        <dbReference type="EMBL" id="KAH9290947.1"/>
    </source>
</evidence>
<name>A0AA38C6M4_TAXCH</name>
<sequence>EGSGYRPVMLPGRMLNGVSRSATQLGECVSAGRRGGTSMAFGLLSVPPSRQSWNEACAF</sequence>
<accession>A0AA38C6M4</accession>
<dbReference type="Proteomes" id="UP000824469">
    <property type="component" value="Unassembled WGS sequence"/>
</dbReference>
<reference evidence="1 2" key="1">
    <citation type="journal article" date="2021" name="Nat. Plants">
        <title>The Taxus genome provides insights into paclitaxel biosynthesis.</title>
        <authorList>
            <person name="Xiong X."/>
            <person name="Gou J."/>
            <person name="Liao Q."/>
            <person name="Li Y."/>
            <person name="Zhou Q."/>
            <person name="Bi G."/>
            <person name="Li C."/>
            <person name="Du R."/>
            <person name="Wang X."/>
            <person name="Sun T."/>
            <person name="Guo L."/>
            <person name="Liang H."/>
            <person name="Lu P."/>
            <person name="Wu Y."/>
            <person name="Zhang Z."/>
            <person name="Ro D.K."/>
            <person name="Shang Y."/>
            <person name="Huang S."/>
            <person name="Yan J."/>
        </authorList>
    </citation>
    <scope>NUCLEOTIDE SEQUENCE [LARGE SCALE GENOMIC DNA]</scope>
    <source>
        <strain evidence="1">Ta-2019</strain>
    </source>
</reference>
<gene>
    <name evidence="1" type="ORF">KI387_035064</name>
</gene>
<evidence type="ECO:0000313" key="2">
    <source>
        <dbReference type="Proteomes" id="UP000824469"/>
    </source>
</evidence>
<feature type="non-terminal residue" evidence="1">
    <location>
        <position position="59"/>
    </location>
</feature>
<keyword evidence="2" id="KW-1185">Reference proteome</keyword>
<protein>
    <submittedName>
        <fullName evidence="1">Uncharacterized protein</fullName>
    </submittedName>
</protein>
<proteinExistence type="predicted"/>
<organism evidence="1 2">
    <name type="scientific">Taxus chinensis</name>
    <name type="common">Chinese yew</name>
    <name type="synonym">Taxus wallichiana var. chinensis</name>
    <dbReference type="NCBI Taxonomy" id="29808"/>
    <lineage>
        <taxon>Eukaryota</taxon>
        <taxon>Viridiplantae</taxon>
        <taxon>Streptophyta</taxon>
        <taxon>Embryophyta</taxon>
        <taxon>Tracheophyta</taxon>
        <taxon>Spermatophyta</taxon>
        <taxon>Pinopsida</taxon>
        <taxon>Pinidae</taxon>
        <taxon>Conifers II</taxon>
        <taxon>Cupressales</taxon>
        <taxon>Taxaceae</taxon>
        <taxon>Taxus</taxon>
    </lineage>
</organism>
<feature type="non-terminal residue" evidence="1">
    <location>
        <position position="1"/>
    </location>
</feature>
<dbReference type="EMBL" id="JAHRHJ020003813">
    <property type="protein sequence ID" value="KAH9290947.1"/>
    <property type="molecule type" value="Genomic_DNA"/>
</dbReference>